<evidence type="ECO:0000313" key="2">
    <source>
        <dbReference type="Proteomes" id="UP000390335"/>
    </source>
</evidence>
<reference evidence="1 2" key="1">
    <citation type="journal article" date="2020" name="Genome Biol. Evol.">
        <title>Rhizobium dioscoreae sp. nov., a plant growth-promoting bacterium isolated from yam (Dioscorea species).</title>
        <authorList>
            <person name="Ouyabe M."/>
            <person name="Tanaka N."/>
            <person name="Shiwa Y."/>
            <person name="Fujita N."/>
            <person name="Kikuno H."/>
            <person name="Babil P."/>
            <person name="Shiwachi H."/>
        </authorList>
    </citation>
    <scope>NUCLEOTIDE SEQUENCE [LARGE SCALE GENOMIC DNA]</scope>
    <source>
        <strain evidence="1 2">S-93</strain>
    </source>
</reference>
<comment type="caution">
    <text evidence="1">The sequence shown here is derived from an EMBL/GenBank/DDBJ whole genome shotgun (WGS) entry which is preliminary data.</text>
</comment>
<protein>
    <submittedName>
        <fullName evidence="1">Uncharacterized protein</fullName>
    </submittedName>
</protein>
<gene>
    <name evidence="1" type="ORF">RsS93_38000</name>
</gene>
<organism evidence="1 2">
    <name type="scientific">Rhizobium dioscoreae</name>
    <dbReference type="NCBI Taxonomy" id="2653122"/>
    <lineage>
        <taxon>Bacteria</taxon>
        <taxon>Pseudomonadati</taxon>
        <taxon>Pseudomonadota</taxon>
        <taxon>Alphaproteobacteria</taxon>
        <taxon>Hyphomicrobiales</taxon>
        <taxon>Rhizobiaceae</taxon>
        <taxon>Rhizobium/Agrobacterium group</taxon>
        <taxon>Rhizobium</taxon>
    </lineage>
</organism>
<dbReference type="EMBL" id="BLAJ01000004">
    <property type="protein sequence ID" value="GES51186.1"/>
    <property type="molecule type" value="Genomic_DNA"/>
</dbReference>
<evidence type="ECO:0000313" key="1">
    <source>
        <dbReference type="EMBL" id="GES51186.1"/>
    </source>
</evidence>
<keyword evidence="2" id="KW-1185">Reference proteome</keyword>
<proteinExistence type="predicted"/>
<sequence length="53" mass="5532">MPMGAMASGRRAKKAAAEKLLAPGARKIALYGLDIGTFPVLNEMAANIRGVCE</sequence>
<accession>A0ABQ0Z780</accession>
<dbReference type="Proteomes" id="UP000390335">
    <property type="component" value="Unassembled WGS sequence"/>
</dbReference>
<name>A0ABQ0Z780_9HYPH</name>